<evidence type="ECO:0000313" key="1">
    <source>
        <dbReference type="EMBL" id="MBB3061792.1"/>
    </source>
</evidence>
<protein>
    <submittedName>
        <fullName evidence="1">Uncharacterized protein</fullName>
    </submittedName>
</protein>
<dbReference type="AlphaFoldDB" id="A0A7W4WDL9"/>
<evidence type="ECO:0000313" key="2">
    <source>
        <dbReference type="Proteomes" id="UP000535937"/>
    </source>
</evidence>
<gene>
    <name evidence="1" type="ORF">FHS09_002632</name>
</gene>
<dbReference type="EMBL" id="JACHWZ010000011">
    <property type="protein sequence ID" value="MBB3061792.1"/>
    <property type="molecule type" value="Genomic_DNA"/>
</dbReference>
<sequence length="55" mass="5865">MTKQLIVGLPGRGLPVTTSIPQPYTATATCTRRKAGVTRLLLDNPPPFVGAIDFI</sequence>
<reference evidence="1 2" key="1">
    <citation type="submission" date="2020-08" db="EMBL/GenBank/DDBJ databases">
        <title>Genomic Encyclopedia of Type Strains, Phase III (KMG-III): the genomes of soil and plant-associated and newly described type strains.</title>
        <authorList>
            <person name="Whitman W."/>
        </authorList>
    </citation>
    <scope>NUCLEOTIDE SEQUENCE [LARGE SCALE GENOMIC DNA]</scope>
    <source>
        <strain evidence="1 2">CECT 8799</strain>
    </source>
</reference>
<dbReference type="Proteomes" id="UP000535937">
    <property type="component" value="Unassembled WGS sequence"/>
</dbReference>
<accession>A0A7W4WDL9</accession>
<keyword evidence="2" id="KW-1185">Reference proteome</keyword>
<proteinExistence type="predicted"/>
<comment type="caution">
    <text evidence="1">The sequence shown here is derived from an EMBL/GenBank/DDBJ whole genome shotgun (WGS) entry which is preliminary data.</text>
</comment>
<name>A0A7W4WDL9_9GAMM</name>
<organism evidence="1 2">
    <name type="scientific">Microbulbifer rhizosphaerae</name>
    <dbReference type="NCBI Taxonomy" id="1562603"/>
    <lineage>
        <taxon>Bacteria</taxon>
        <taxon>Pseudomonadati</taxon>
        <taxon>Pseudomonadota</taxon>
        <taxon>Gammaproteobacteria</taxon>
        <taxon>Cellvibrionales</taxon>
        <taxon>Microbulbiferaceae</taxon>
        <taxon>Microbulbifer</taxon>
    </lineage>
</organism>